<dbReference type="AlphaFoldDB" id="S8DYT8"/>
<dbReference type="InParanoid" id="S8DYT8"/>
<dbReference type="PANTHER" id="PTHR42774">
    <property type="entry name" value="PHOSPHOTRANSFERASE SYSTEM TRANSPORT PROTEIN"/>
    <property type="match status" value="1"/>
</dbReference>
<evidence type="ECO:0008006" key="4">
    <source>
        <dbReference type="Google" id="ProtNLM"/>
    </source>
</evidence>
<name>S8DYT8_FOMSC</name>
<sequence length="530" mass="57400">MAPRRNTQDSASNPPHRPLRIVASGTVFLTHTLELPTHPQPNSVLRASTALRSRGGSASTCLSILAQFPSVEALLVAPLGGNEDGRKLIRDLERERVSTRFCKVWEEAGVPSAWVLHADDTDSRTVINNNPLPDITHEDFVSLLGPLLAPENYLYSPPLAPTHLSNHAANATLKLDALQARPSVSTIEAMRSPLPLQRTNTTSPAPFDWVHFEGRSVKTTLSNIMGLEGLARERKWRSHCVFSVDIGRRAKQGVEALVPYADVVFLNKHYALAHSPQYAASPRAFLLSLTTLAAPHALLIAHWGEEGAALLSVPTREYFQSSGWVGADAASPGAGGTPLHSRHTTAAGDGRDETLDAVDVVSVRTGSDFWAGQHTDSSSVFTAGVLSSPSPSGTRTPGSSVPQSQWMRQRDRREGSADSDETQTGAATSGSGPDARRDEGFRSEIVDEVGAQDAFVAGMMFALTRRLLPGEPYTPSLVSRGKDIASDVREMGRWRLEECLRFATELAGRKARRRGWEGLADETARAGWFD</sequence>
<dbReference type="STRING" id="743788.S8DYT8"/>
<dbReference type="PANTHER" id="PTHR42774:SF3">
    <property type="entry name" value="KETOHEXOKINASE"/>
    <property type="match status" value="1"/>
</dbReference>
<evidence type="ECO:0000256" key="1">
    <source>
        <dbReference type="SAM" id="MobiDB-lite"/>
    </source>
</evidence>
<dbReference type="eggNOG" id="KOG2947">
    <property type="taxonomic scope" value="Eukaryota"/>
</dbReference>
<evidence type="ECO:0000313" key="2">
    <source>
        <dbReference type="EMBL" id="EPS96308.1"/>
    </source>
</evidence>
<protein>
    <recommendedName>
        <fullName evidence="4">Carbohydrate kinase PfkB domain-containing protein</fullName>
    </recommendedName>
</protein>
<evidence type="ECO:0000313" key="3">
    <source>
        <dbReference type="Proteomes" id="UP000015241"/>
    </source>
</evidence>
<dbReference type="Proteomes" id="UP000015241">
    <property type="component" value="Unassembled WGS sequence"/>
</dbReference>
<dbReference type="OrthoDB" id="204058at2759"/>
<reference evidence="2 3" key="1">
    <citation type="journal article" date="2012" name="Science">
        <title>The Paleozoic origin of enzymatic lignin decomposition reconstructed from 31 fungal genomes.</title>
        <authorList>
            <person name="Floudas D."/>
            <person name="Binder M."/>
            <person name="Riley R."/>
            <person name="Barry K."/>
            <person name="Blanchette R.A."/>
            <person name="Henrissat B."/>
            <person name="Martinez A.T."/>
            <person name="Otillar R."/>
            <person name="Spatafora J.W."/>
            <person name="Yadav J.S."/>
            <person name="Aerts A."/>
            <person name="Benoit I."/>
            <person name="Boyd A."/>
            <person name="Carlson A."/>
            <person name="Copeland A."/>
            <person name="Coutinho P.M."/>
            <person name="de Vries R.P."/>
            <person name="Ferreira P."/>
            <person name="Findley K."/>
            <person name="Foster B."/>
            <person name="Gaskell J."/>
            <person name="Glotzer D."/>
            <person name="Gorecki P."/>
            <person name="Heitman J."/>
            <person name="Hesse C."/>
            <person name="Hori C."/>
            <person name="Igarashi K."/>
            <person name="Jurgens J.A."/>
            <person name="Kallen N."/>
            <person name="Kersten P."/>
            <person name="Kohler A."/>
            <person name="Kuees U."/>
            <person name="Kumar T.K.A."/>
            <person name="Kuo A."/>
            <person name="LaButti K."/>
            <person name="Larrondo L.F."/>
            <person name="Lindquist E."/>
            <person name="Ling A."/>
            <person name="Lombard V."/>
            <person name="Lucas S."/>
            <person name="Lundell T."/>
            <person name="Martin R."/>
            <person name="McLaughlin D.J."/>
            <person name="Morgenstern I."/>
            <person name="Morin E."/>
            <person name="Murat C."/>
            <person name="Nagy L.G."/>
            <person name="Nolan M."/>
            <person name="Ohm R.A."/>
            <person name="Patyshakuliyeva A."/>
            <person name="Rokas A."/>
            <person name="Ruiz-Duenas F.J."/>
            <person name="Sabat G."/>
            <person name="Salamov A."/>
            <person name="Samejima M."/>
            <person name="Schmutz J."/>
            <person name="Slot J.C."/>
            <person name="St John F."/>
            <person name="Stenlid J."/>
            <person name="Sun H."/>
            <person name="Sun S."/>
            <person name="Syed K."/>
            <person name="Tsang A."/>
            <person name="Wiebenga A."/>
            <person name="Young D."/>
            <person name="Pisabarro A."/>
            <person name="Eastwood D.C."/>
            <person name="Martin F."/>
            <person name="Cullen D."/>
            <person name="Grigoriev I.V."/>
            <person name="Hibbett D.S."/>
        </authorList>
    </citation>
    <scope>NUCLEOTIDE SEQUENCE</scope>
    <source>
        <strain evidence="3">FP-58527</strain>
    </source>
</reference>
<feature type="region of interest" description="Disordered" evidence="1">
    <location>
        <begin position="381"/>
        <end position="438"/>
    </location>
</feature>
<feature type="compositionally biased region" description="Polar residues" evidence="1">
    <location>
        <begin position="422"/>
        <end position="431"/>
    </location>
</feature>
<organism evidence="2 3">
    <name type="scientific">Fomitopsis schrenkii</name>
    <name type="common">Brown rot fungus</name>
    <dbReference type="NCBI Taxonomy" id="2126942"/>
    <lineage>
        <taxon>Eukaryota</taxon>
        <taxon>Fungi</taxon>
        <taxon>Dikarya</taxon>
        <taxon>Basidiomycota</taxon>
        <taxon>Agaricomycotina</taxon>
        <taxon>Agaricomycetes</taxon>
        <taxon>Polyporales</taxon>
        <taxon>Fomitopsis</taxon>
    </lineage>
</organism>
<dbReference type="InterPro" id="IPR029056">
    <property type="entry name" value="Ribokinase-like"/>
</dbReference>
<accession>S8DYT8</accession>
<dbReference type="EMBL" id="KE504190">
    <property type="protein sequence ID" value="EPS96308.1"/>
    <property type="molecule type" value="Genomic_DNA"/>
</dbReference>
<dbReference type="HOGENOM" id="CLU_510007_0_0_1"/>
<proteinExistence type="predicted"/>
<dbReference type="SUPFAM" id="SSF53613">
    <property type="entry name" value="Ribokinase-like"/>
    <property type="match status" value="3"/>
</dbReference>
<dbReference type="InterPro" id="IPR052562">
    <property type="entry name" value="Ketohexokinase-related"/>
</dbReference>
<feature type="region of interest" description="Disordered" evidence="1">
    <location>
        <begin position="329"/>
        <end position="353"/>
    </location>
</feature>
<keyword evidence="3" id="KW-1185">Reference proteome</keyword>
<dbReference type="Gene3D" id="3.40.1190.20">
    <property type="match status" value="2"/>
</dbReference>
<feature type="compositionally biased region" description="Low complexity" evidence="1">
    <location>
        <begin position="387"/>
        <end position="400"/>
    </location>
</feature>
<gene>
    <name evidence="2" type="ORF">FOMPIDRAFT_1130643</name>
</gene>